<dbReference type="InterPro" id="IPR003961">
    <property type="entry name" value="FN3_dom"/>
</dbReference>
<organism evidence="3 4">
    <name type="scientific">Candidatus Ordinivivax streblomastigis</name>
    <dbReference type="NCBI Taxonomy" id="2540710"/>
    <lineage>
        <taxon>Bacteria</taxon>
        <taxon>Pseudomonadati</taxon>
        <taxon>Bacteroidota</taxon>
        <taxon>Bacteroidia</taxon>
        <taxon>Bacteroidales</taxon>
        <taxon>Candidatus Ordinivivax</taxon>
    </lineage>
</organism>
<dbReference type="SUPFAM" id="SSF49265">
    <property type="entry name" value="Fibronectin type III"/>
    <property type="match status" value="3"/>
</dbReference>
<dbReference type="PANTHER" id="PTHR46957:SF3">
    <property type="entry name" value="CYTOKINE RECEPTOR"/>
    <property type="match status" value="1"/>
</dbReference>
<dbReference type="SMART" id="SM00060">
    <property type="entry name" value="FN3"/>
    <property type="match status" value="5"/>
</dbReference>
<comment type="caution">
    <text evidence="3">The sequence shown here is derived from an EMBL/GenBank/DDBJ whole genome shotgun (WGS) entry which is preliminary data.</text>
</comment>
<feature type="chain" id="PRO_5024454470" description="Fibronectin type-III domain-containing protein" evidence="1">
    <location>
        <begin position="22"/>
        <end position="1401"/>
    </location>
</feature>
<evidence type="ECO:0000313" key="3">
    <source>
        <dbReference type="EMBL" id="KAA6302234.1"/>
    </source>
</evidence>
<proteinExistence type="predicted"/>
<feature type="domain" description="Fibronectin type-III" evidence="2">
    <location>
        <begin position="1042"/>
        <end position="1135"/>
    </location>
</feature>
<feature type="domain" description="Fibronectin type-III" evidence="2">
    <location>
        <begin position="1228"/>
        <end position="1318"/>
    </location>
</feature>
<dbReference type="Gene3D" id="2.60.40.10">
    <property type="entry name" value="Immunoglobulins"/>
    <property type="match status" value="4"/>
</dbReference>
<evidence type="ECO:0000259" key="2">
    <source>
        <dbReference type="PROSITE" id="PS50853"/>
    </source>
</evidence>
<dbReference type="PROSITE" id="PS50853">
    <property type="entry name" value="FN3"/>
    <property type="match status" value="4"/>
</dbReference>
<protein>
    <recommendedName>
        <fullName evidence="2">Fibronectin type-III domain-containing protein</fullName>
    </recommendedName>
</protein>
<dbReference type="Pfam" id="PF00041">
    <property type="entry name" value="fn3"/>
    <property type="match status" value="1"/>
</dbReference>
<name>A0A5M8P1F5_9BACT</name>
<dbReference type="GO" id="GO:0016020">
    <property type="term" value="C:membrane"/>
    <property type="evidence" value="ECO:0007669"/>
    <property type="project" value="UniProtKB-SubCell"/>
</dbReference>
<dbReference type="EMBL" id="SNRX01000009">
    <property type="protein sequence ID" value="KAA6302234.1"/>
    <property type="molecule type" value="Genomic_DNA"/>
</dbReference>
<dbReference type="CDD" id="cd00063">
    <property type="entry name" value="FN3"/>
    <property type="match status" value="4"/>
</dbReference>
<feature type="domain" description="Fibronectin type-III" evidence="2">
    <location>
        <begin position="691"/>
        <end position="778"/>
    </location>
</feature>
<evidence type="ECO:0000313" key="4">
    <source>
        <dbReference type="Proteomes" id="UP000324575"/>
    </source>
</evidence>
<reference evidence="3 4" key="1">
    <citation type="submission" date="2019-03" db="EMBL/GenBank/DDBJ databases">
        <title>Single cell metagenomics reveals metabolic interactions within the superorganism composed of flagellate Streblomastix strix and complex community of Bacteroidetes bacteria on its surface.</title>
        <authorList>
            <person name="Treitli S.C."/>
            <person name="Kolisko M."/>
            <person name="Husnik F."/>
            <person name="Keeling P."/>
            <person name="Hampl V."/>
        </authorList>
    </citation>
    <scope>NUCLEOTIDE SEQUENCE [LARGE SCALE GENOMIC DNA]</scope>
    <source>
        <strain evidence="3">St1</strain>
    </source>
</reference>
<feature type="signal peptide" evidence="1">
    <location>
        <begin position="1"/>
        <end position="21"/>
    </location>
</feature>
<keyword evidence="1" id="KW-0732">Signal</keyword>
<accession>A0A5M8P1F5</accession>
<dbReference type="InterPro" id="IPR036116">
    <property type="entry name" value="FN3_sf"/>
</dbReference>
<sequence>MKKIIFIAITLSILFLGKVDAQTVYGYDFVSTTGTYTEITGGTVVWTGADNAAPNGALKDRVFYGAAGEETSTAKVTDAAGIPIGFNFTFDNQVLNQFAIDSYGFVLLGKDKITADPVSSSFLLRGETGNGTSDWLDGRTNVVGSGISGGFGYDVFGAATTEISYKLEGSGSSHFLTIQFKDLQVSINNGGTKATVSLQIRLYEGSNKVEFIYKDWLISGSDSRTVRVGLKGSLPGYGSVAGSSLIPTDIGNIHARTGSSWTNTSKGASGGATINWSSSTVIPDGLTFTFTPPSECSVPTAPTALTLTPTSSDISGSFTASGADRYLVLVSESSTLDATPENGKFYKSGDPVGNGTIVSFKTTTDFSAASEIVGSKDYYVFVFAANTYCASSPKYSTSPLTGSIKTLPAPPTLTIAEEGYTSVKLASVANASNDQILIALEVGVLDEDGNRNLISDGVFGTPTSALNVGNDIPGGGKVVYKGPASNAIVISDLTEDTFTHFAAWSFDGTGNFSTTVTKNNVLTWGKVPYEVNFSKFVPFEIPFGWKREGGNFQLPDPATKLECNLTAANASGAYNSITTQWLQLAEGKNKIILDLAITETTGSTPSFVTAPYSDWDAKDSLVFWVSNGIDSTSVYSIKKDNNNTLASGKLYVPIDNFGGEKVKIKIGWTTVKRTSLSITGYKVAEKPDCDYPTQYTVSAIGSSSATIQWEPNQGEELWDIRYRKVGSEWSNPIEVNTSSYQLSGLPASSAIEVQVRAKCSLIDVSPWSEAIKFTTGLGLPFSEIFDATAANNLPAGWRVEKGTIGNPTVFTDVAKIIRGVTNNGRNPDSSYNRVLRVQYNNTALNDWVIFPVLDLGDGSVAYKFEFDVIAYQGVPADLPSDDYLVAVISTDGGLTFKEANILNSGGLKTFAAGRQSISLANYSGSVQLAFYFKSTTAPSSAITVDVDNILITEATPSLVTSPSVSEITASGAKVAWEGTASDWLVFTRKAGETMRNYQTQTAKELVLSSLDPTTTYEVGITHSPALGDTAKVVIVPFTTLSTVACPVVTEITATPTPYTVALSWSTTRDAGLYNIHIRPVGYEGWITKTSTTKSLEIGGLVPNTTYEYAIQAVCSPATGDDSDWTTVASFATISASCFAPTALAATPTHKSAVISWEGEADNYELQTKTGLAEWISVSVIGAKTKTLDDLTPETAYSLRIRSICDDTDISLWSSISNFTTTAIPPCPLPFNLQATGITDSIAVLSWEANEENLSWDLRYREGGAAAPVWVNVENLLVKTYQLDKLTPETPYLWTVKAYCNEDRETAWAVQGEFTTLAPTGLNEISVDNLQVFVSNRIINILNPDGSFIKQIQLYDANGQVLKNFTINSSENVLIPLTNTQKTLLVKVDGKNESSTFKVLVK</sequence>
<feature type="domain" description="Fibronectin type-III" evidence="2">
    <location>
        <begin position="1139"/>
        <end position="1224"/>
    </location>
</feature>
<dbReference type="InterPro" id="IPR050713">
    <property type="entry name" value="RTP_Phos/Ushers"/>
</dbReference>
<dbReference type="PANTHER" id="PTHR46957">
    <property type="entry name" value="CYTOKINE RECEPTOR"/>
    <property type="match status" value="1"/>
</dbReference>
<dbReference type="Proteomes" id="UP000324575">
    <property type="component" value="Unassembled WGS sequence"/>
</dbReference>
<dbReference type="InterPro" id="IPR013783">
    <property type="entry name" value="Ig-like_fold"/>
</dbReference>
<evidence type="ECO:0000256" key="1">
    <source>
        <dbReference type="SAM" id="SignalP"/>
    </source>
</evidence>
<gene>
    <name evidence="3" type="ORF">EZS26_001594</name>
</gene>